<gene>
    <name evidence="1" type="ORF">L2764_24325</name>
</gene>
<keyword evidence="2" id="KW-1185">Reference proteome</keyword>
<protein>
    <submittedName>
        <fullName evidence="1">Uncharacterized protein</fullName>
    </submittedName>
</protein>
<accession>A0ABT0LII2</accession>
<proteinExistence type="predicted"/>
<name>A0ABT0LII2_9GAMM</name>
<dbReference type="Proteomes" id="UP001203423">
    <property type="component" value="Unassembled WGS sequence"/>
</dbReference>
<dbReference type="RefSeq" id="WP_248942954.1">
    <property type="nucleotide sequence ID" value="NZ_JAKIKS010000169.1"/>
</dbReference>
<reference evidence="1 2" key="1">
    <citation type="submission" date="2022-01" db="EMBL/GenBank/DDBJ databases">
        <title>Whole genome-based taxonomy of the Shewanellaceae.</title>
        <authorList>
            <person name="Martin-Rodriguez A.J."/>
        </authorList>
    </citation>
    <scope>NUCLEOTIDE SEQUENCE [LARGE SCALE GENOMIC DNA]</scope>
    <source>
        <strain evidence="1 2">DSM 17177</strain>
    </source>
</reference>
<organism evidence="1 2">
    <name type="scientific">Shewanella surugensis</name>
    <dbReference type="NCBI Taxonomy" id="212020"/>
    <lineage>
        <taxon>Bacteria</taxon>
        <taxon>Pseudomonadati</taxon>
        <taxon>Pseudomonadota</taxon>
        <taxon>Gammaproteobacteria</taxon>
        <taxon>Alteromonadales</taxon>
        <taxon>Shewanellaceae</taxon>
        <taxon>Shewanella</taxon>
    </lineage>
</organism>
<comment type="caution">
    <text evidence="1">The sequence shown here is derived from an EMBL/GenBank/DDBJ whole genome shotgun (WGS) entry which is preliminary data.</text>
</comment>
<sequence length="148" mass="16347">MKNQLMEVKKSSAAQIAIAQMRERLGSSSVARRYNQLNRQQKSMALFGARLKPAAFISYSFEHFDCDQREAIRGAILAMFGVSKSFNSLAMTRDQFKQDSGANDVDNEDNESVDDSLDAITKVTASLTEQFETAALQAKAAEAAKKVQ</sequence>
<evidence type="ECO:0000313" key="1">
    <source>
        <dbReference type="EMBL" id="MCL1127513.1"/>
    </source>
</evidence>
<dbReference type="EMBL" id="JAKIKS010000169">
    <property type="protein sequence ID" value="MCL1127513.1"/>
    <property type="molecule type" value="Genomic_DNA"/>
</dbReference>
<evidence type="ECO:0000313" key="2">
    <source>
        <dbReference type="Proteomes" id="UP001203423"/>
    </source>
</evidence>